<accession>A0AAD9UJP5</accession>
<sequence length="609" mass="68877">MFPTDDVTAWTPDLSGCYRPLYYVNTSSEGTENARVTRLNPVTLVVSDNTLAGAERSYDAGLYCKWLIESDPGTRLSLQFLDVNIKPLLTDCRYDGLVVYDGGSTSGDVYGPFCGSSSIEDVRVNATQEKLLVIFYSDRRGQPRADGVMRALVTSDALPRCAVWRMEESFVRTERVGCGVLLSPNFPGLVGPGLWSWTLQAPADAYLVVDVSYVRGPTGVRARGTTQKVLEIAHDATELRQYEAALLTLGGDTDLFIPEFNIKLPPNQKVVVELNTIRTTIPHRWEFKMAATVAYMEPPTDPLGAASTSLSCPKNYRYFGGNCYRYYPWVLRHYRPDDYHFQESWHKALRQCERENATLASIHSEEEAYFLKYTMALDEKWAWDPASTYQGNHRIIFIGLHNQRGDYVWTDGSSLGYSDWYEPAPDWAQPAVAVDTVITDLLDLKHRQPSASLADLCTLMVLRTPHGSLGWAKVPCDYPTFRAGLLCKRPAQGKEEVHYVKPPKKYNTPRKVCPRGWIQADDTCFMLHTNYNASNLPDFTYDMAESVCAASHSHVSVLDTRMFDVVKTYLRLWRHTPATGDIWLSRQRQRRGHCRSIRVRQAQVSLVVL</sequence>
<dbReference type="InterPro" id="IPR050111">
    <property type="entry name" value="C-type_lectin/snaclec_domain"/>
</dbReference>
<dbReference type="Proteomes" id="UP001209878">
    <property type="component" value="Unassembled WGS sequence"/>
</dbReference>
<dbReference type="Gene3D" id="2.60.120.290">
    <property type="entry name" value="Spermadhesin, CUB domain"/>
    <property type="match status" value="1"/>
</dbReference>
<keyword evidence="1" id="KW-1015">Disulfide bond</keyword>
<reference evidence="5" key="1">
    <citation type="journal article" date="2023" name="Mol. Biol. Evol.">
        <title>Third-Generation Sequencing Reveals the Adaptive Role of the Epigenome in Three Deep-Sea Polychaetes.</title>
        <authorList>
            <person name="Perez M."/>
            <person name="Aroh O."/>
            <person name="Sun Y."/>
            <person name="Lan Y."/>
            <person name="Juniper S.K."/>
            <person name="Young C.R."/>
            <person name="Angers B."/>
            <person name="Qian P.Y."/>
        </authorList>
    </citation>
    <scope>NUCLEOTIDE SEQUENCE</scope>
    <source>
        <strain evidence="5">R07B-5</strain>
    </source>
</reference>
<dbReference type="Gene3D" id="3.10.100.10">
    <property type="entry name" value="Mannose-Binding Protein A, subunit A"/>
    <property type="match status" value="1"/>
</dbReference>
<dbReference type="SUPFAM" id="SSF56436">
    <property type="entry name" value="C-type lectin-like"/>
    <property type="match status" value="2"/>
</dbReference>
<dbReference type="Pfam" id="PF00059">
    <property type="entry name" value="Lectin_C"/>
    <property type="match status" value="1"/>
</dbReference>
<comment type="caution">
    <text evidence="2">Lacks conserved residue(s) required for the propagation of feature annotation.</text>
</comment>
<dbReference type="InterPro" id="IPR000859">
    <property type="entry name" value="CUB_dom"/>
</dbReference>
<dbReference type="InterPro" id="IPR016187">
    <property type="entry name" value="CTDL_fold"/>
</dbReference>
<evidence type="ECO:0000313" key="6">
    <source>
        <dbReference type="Proteomes" id="UP001209878"/>
    </source>
</evidence>
<dbReference type="CDD" id="cd00041">
    <property type="entry name" value="CUB"/>
    <property type="match status" value="1"/>
</dbReference>
<dbReference type="AlphaFoldDB" id="A0AAD9UJP5"/>
<dbReference type="SUPFAM" id="SSF49854">
    <property type="entry name" value="Spermadhesin, CUB domain"/>
    <property type="match status" value="1"/>
</dbReference>
<evidence type="ECO:0000259" key="4">
    <source>
        <dbReference type="PROSITE" id="PS50041"/>
    </source>
</evidence>
<keyword evidence="6" id="KW-1185">Reference proteome</keyword>
<evidence type="ECO:0000256" key="1">
    <source>
        <dbReference type="ARBA" id="ARBA00023157"/>
    </source>
</evidence>
<dbReference type="PROSITE" id="PS01180">
    <property type="entry name" value="CUB"/>
    <property type="match status" value="1"/>
</dbReference>
<name>A0AAD9UJP5_RIDPI</name>
<dbReference type="PROSITE" id="PS50041">
    <property type="entry name" value="C_TYPE_LECTIN_2"/>
    <property type="match status" value="1"/>
</dbReference>
<proteinExistence type="predicted"/>
<dbReference type="Pfam" id="PF00431">
    <property type="entry name" value="CUB"/>
    <property type="match status" value="1"/>
</dbReference>
<protein>
    <submittedName>
        <fullName evidence="5">Uncharacterized protein</fullName>
    </submittedName>
</protein>
<evidence type="ECO:0000259" key="3">
    <source>
        <dbReference type="PROSITE" id="PS01180"/>
    </source>
</evidence>
<dbReference type="InterPro" id="IPR016186">
    <property type="entry name" value="C-type_lectin-like/link_sf"/>
</dbReference>
<organism evidence="5 6">
    <name type="scientific">Ridgeia piscesae</name>
    <name type="common">Tubeworm</name>
    <dbReference type="NCBI Taxonomy" id="27915"/>
    <lineage>
        <taxon>Eukaryota</taxon>
        <taxon>Metazoa</taxon>
        <taxon>Spiralia</taxon>
        <taxon>Lophotrochozoa</taxon>
        <taxon>Annelida</taxon>
        <taxon>Polychaeta</taxon>
        <taxon>Sedentaria</taxon>
        <taxon>Canalipalpata</taxon>
        <taxon>Sabellida</taxon>
        <taxon>Siboglinidae</taxon>
        <taxon>Ridgeia</taxon>
    </lineage>
</organism>
<evidence type="ECO:0000256" key="2">
    <source>
        <dbReference type="PROSITE-ProRule" id="PRU00059"/>
    </source>
</evidence>
<feature type="domain" description="CUB" evidence="3">
    <location>
        <begin position="55"/>
        <end position="155"/>
    </location>
</feature>
<dbReference type="PANTHER" id="PTHR22803">
    <property type="entry name" value="MANNOSE, PHOSPHOLIPASE, LECTIN RECEPTOR RELATED"/>
    <property type="match status" value="1"/>
</dbReference>
<dbReference type="SMART" id="SM00042">
    <property type="entry name" value="CUB"/>
    <property type="match status" value="1"/>
</dbReference>
<dbReference type="SMART" id="SM00034">
    <property type="entry name" value="CLECT"/>
    <property type="match status" value="1"/>
</dbReference>
<evidence type="ECO:0000313" key="5">
    <source>
        <dbReference type="EMBL" id="KAK2192053.1"/>
    </source>
</evidence>
<gene>
    <name evidence="5" type="ORF">NP493_40g08028</name>
</gene>
<dbReference type="InterPro" id="IPR035914">
    <property type="entry name" value="Sperma_CUB_dom_sf"/>
</dbReference>
<dbReference type="EMBL" id="JAODUO010000040">
    <property type="protein sequence ID" value="KAK2192053.1"/>
    <property type="molecule type" value="Genomic_DNA"/>
</dbReference>
<feature type="domain" description="C-type lectin" evidence="4">
    <location>
        <begin position="319"/>
        <end position="477"/>
    </location>
</feature>
<comment type="caution">
    <text evidence="5">The sequence shown here is derived from an EMBL/GenBank/DDBJ whole genome shotgun (WGS) entry which is preliminary data.</text>
</comment>
<dbReference type="InterPro" id="IPR001304">
    <property type="entry name" value="C-type_lectin-like"/>
</dbReference>